<dbReference type="PROSITE" id="PS01124">
    <property type="entry name" value="HTH_ARAC_FAMILY_2"/>
    <property type="match status" value="1"/>
</dbReference>
<dbReference type="RefSeq" id="WP_124875159.1">
    <property type="nucleotide sequence ID" value="NZ_RQJO01000008.1"/>
</dbReference>
<dbReference type="InterPro" id="IPR018060">
    <property type="entry name" value="HTH_AraC"/>
</dbReference>
<dbReference type="Proteomes" id="UP000271925">
    <property type="component" value="Unassembled WGS sequence"/>
</dbReference>
<dbReference type="PANTHER" id="PTHR47894">
    <property type="entry name" value="HTH-TYPE TRANSCRIPTIONAL REGULATOR GADX"/>
    <property type="match status" value="1"/>
</dbReference>
<keyword evidence="1" id="KW-0805">Transcription regulation</keyword>
<evidence type="ECO:0000256" key="2">
    <source>
        <dbReference type="ARBA" id="ARBA00023125"/>
    </source>
</evidence>
<keyword evidence="6" id="KW-1185">Reference proteome</keyword>
<evidence type="ECO:0000256" key="1">
    <source>
        <dbReference type="ARBA" id="ARBA00023015"/>
    </source>
</evidence>
<organism evidence="5 6">
    <name type="scientific">Larkinella rosea</name>
    <dbReference type="NCBI Taxonomy" id="2025312"/>
    <lineage>
        <taxon>Bacteria</taxon>
        <taxon>Pseudomonadati</taxon>
        <taxon>Bacteroidota</taxon>
        <taxon>Cytophagia</taxon>
        <taxon>Cytophagales</taxon>
        <taxon>Spirosomataceae</taxon>
        <taxon>Larkinella</taxon>
    </lineage>
</organism>
<protein>
    <submittedName>
        <fullName evidence="5">AraC family transcriptional regulator</fullName>
    </submittedName>
</protein>
<name>A0A3P1BU89_9BACT</name>
<dbReference type="GO" id="GO:0003700">
    <property type="term" value="F:DNA-binding transcription factor activity"/>
    <property type="evidence" value="ECO:0007669"/>
    <property type="project" value="InterPro"/>
</dbReference>
<feature type="domain" description="HTH araC/xylS-type" evidence="4">
    <location>
        <begin position="237"/>
        <end position="335"/>
    </location>
</feature>
<dbReference type="SUPFAM" id="SSF46689">
    <property type="entry name" value="Homeodomain-like"/>
    <property type="match status" value="1"/>
</dbReference>
<dbReference type="InterPro" id="IPR032687">
    <property type="entry name" value="AraC-type_N"/>
</dbReference>
<dbReference type="Pfam" id="PF12833">
    <property type="entry name" value="HTH_18"/>
    <property type="match status" value="1"/>
</dbReference>
<evidence type="ECO:0000256" key="3">
    <source>
        <dbReference type="ARBA" id="ARBA00023163"/>
    </source>
</evidence>
<dbReference type="SMART" id="SM00342">
    <property type="entry name" value="HTH_ARAC"/>
    <property type="match status" value="1"/>
</dbReference>
<dbReference type="PANTHER" id="PTHR47894:SF1">
    <property type="entry name" value="HTH-TYPE TRANSCRIPTIONAL REGULATOR VQSM"/>
    <property type="match status" value="1"/>
</dbReference>
<dbReference type="InterPro" id="IPR020449">
    <property type="entry name" value="Tscrpt_reg_AraC-type_HTH"/>
</dbReference>
<keyword evidence="2" id="KW-0238">DNA-binding</keyword>
<dbReference type="GO" id="GO:0000976">
    <property type="term" value="F:transcription cis-regulatory region binding"/>
    <property type="evidence" value="ECO:0007669"/>
    <property type="project" value="TreeGrafter"/>
</dbReference>
<comment type="caution">
    <text evidence="5">The sequence shown here is derived from an EMBL/GenBank/DDBJ whole genome shotgun (WGS) entry which is preliminary data.</text>
</comment>
<dbReference type="AlphaFoldDB" id="A0A3P1BU89"/>
<accession>A0A3P1BU89</accession>
<evidence type="ECO:0000313" key="6">
    <source>
        <dbReference type="Proteomes" id="UP000271925"/>
    </source>
</evidence>
<evidence type="ECO:0000259" key="4">
    <source>
        <dbReference type="PROSITE" id="PS01124"/>
    </source>
</evidence>
<reference evidence="5 6" key="1">
    <citation type="submission" date="2018-11" db="EMBL/GenBank/DDBJ databases">
        <authorList>
            <person name="Zhou Z."/>
            <person name="Wang G."/>
        </authorList>
    </citation>
    <scope>NUCLEOTIDE SEQUENCE [LARGE SCALE GENOMIC DNA]</scope>
    <source>
        <strain evidence="5 6">KCTC52004</strain>
    </source>
</reference>
<dbReference type="EMBL" id="RQJO01000008">
    <property type="protein sequence ID" value="RRB04436.1"/>
    <property type="molecule type" value="Genomic_DNA"/>
</dbReference>
<sequence>MEDPQKRFALSLLAYAAQKDVVPERLCQSANIDLQELKTQSGESLTQKQLSNLWRNAVQLTSDPLLGLHFGESLQLAALGIVGQLVQSCATVGEALTQAAAATHLITDLFRMEVTHTAQSFTIRFVPNEPVDPEFAPLLRQLLDLFIVFVLHEADGLVLKKISPKTVRFPFDVPDPAEYERILRCKPIANSGEYALEFENRYWHEPILTANYELQNLLLKQVGALDRDFENAKALPDRIRHFLLANAYLGIPSLEQLATHFNTSPRSLQRRLQDEGMTYQQLADSVRKSLAMNYLSSGKYPVKEISFILGYNELSAFSRAFKRWTGRTPVRYRQSAT</sequence>
<proteinExistence type="predicted"/>
<evidence type="ECO:0000313" key="5">
    <source>
        <dbReference type="EMBL" id="RRB04436.1"/>
    </source>
</evidence>
<dbReference type="PRINTS" id="PR00032">
    <property type="entry name" value="HTHARAC"/>
</dbReference>
<gene>
    <name evidence="5" type="ORF">EHT25_13130</name>
</gene>
<dbReference type="OrthoDB" id="5582699at2"/>
<dbReference type="Pfam" id="PF12625">
    <property type="entry name" value="Arabinose_bd"/>
    <property type="match status" value="1"/>
</dbReference>
<dbReference type="InterPro" id="IPR009057">
    <property type="entry name" value="Homeodomain-like_sf"/>
</dbReference>
<keyword evidence="3" id="KW-0804">Transcription</keyword>
<dbReference type="Gene3D" id="1.10.10.60">
    <property type="entry name" value="Homeodomain-like"/>
    <property type="match status" value="1"/>
</dbReference>
<dbReference type="GO" id="GO:0005829">
    <property type="term" value="C:cytosol"/>
    <property type="evidence" value="ECO:0007669"/>
    <property type="project" value="TreeGrafter"/>
</dbReference>